<protein>
    <submittedName>
        <fullName evidence="3">mRNA turnover 4</fullName>
    </submittedName>
</protein>
<proteinExistence type="inferred from homology"/>
<dbReference type="PANTHER" id="PTHR45841:SF1">
    <property type="entry name" value="MRNA TURNOVER PROTEIN 4 HOMOLOG"/>
    <property type="match status" value="1"/>
</dbReference>
<feature type="non-terminal residue" evidence="3">
    <location>
        <position position="1"/>
    </location>
</feature>
<evidence type="ECO:0000313" key="4">
    <source>
        <dbReference type="Proteomes" id="UP001439008"/>
    </source>
</evidence>
<evidence type="ECO:0000256" key="1">
    <source>
        <dbReference type="ARBA" id="ARBA00008889"/>
    </source>
</evidence>
<name>A0ABV2ALP6_9EUKA</name>
<comment type="caution">
    <text evidence="3">The sequence shown here is derived from an EMBL/GenBank/DDBJ whole genome shotgun (WGS) entry which is preliminary data.</text>
</comment>
<accession>A0ABV2ALP6</accession>
<dbReference type="Pfam" id="PF00466">
    <property type="entry name" value="Ribosomal_L10"/>
    <property type="match status" value="1"/>
</dbReference>
<dbReference type="Proteomes" id="UP001439008">
    <property type="component" value="Unassembled WGS sequence"/>
</dbReference>
<dbReference type="InterPro" id="IPR001790">
    <property type="entry name" value="Ribosomal_uL10"/>
</dbReference>
<dbReference type="InterPro" id="IPR051742">
    <property type="entry name" value="Ribosome_Assembly_uL10"/>
</dbReference>
<reference evidence="3 4" key="1">
    <citation type="journal article" date="2024" name="BMC Biol.">
        <title>Comparative genomics of Ascetosporea gives new insight into the evolutionary basis for animal parasitism in Rhizaria.</title>
        <authorList>
            <person name="Hiltunen Thoren M."/>
            <person name="Onut-Brannstrom I."/>
            <person name="Alfjorden A."/>
            <person name="Peckova H."/>
            <person name="Swords F."/>
            <person name="Hooper C."/>
            <person name="Holzer A.S."/>
            <person name="Bass D."/>
            <person name="Burki F."/>
        </authorList>
    </citation>
    <scope>NUCLEOTIDE SEQUENCE [LARGE SCALE GENOMIC DNA]</scope>
    <source>
        <strain evidence="3">20-A016</strain>
    </source>
</reference>
<dbReference type="Gene3D" id="3.90.105.20">
    <property type="match status" value="1"/>
</dbReference>
<sequence length="171" mass="20018">NKRNVYFNKIKNDWTDSKFFSGKNRLIQFALGKTTKREKRKNLHKFGKTIKNECVLLMTNKSVEEVKKYFNFVRDAEYAKSGTISTKTVELKSGLLENMPFSMETRLKELKLPIKLDNRQIFLLGDVTVCSKGEMLTSNQCAVLKAFDFKISAFSCKVYSYWDNEKFYLEQ</sequence>
<organism evidence="3 4">
    <name type="scientific">Bonamia ostreae</name>
    <dbReference type="NCBI Taxonomy" id="126728"/>
    <lineage>
        <taxon>Eukaryota</taxon>
        <taxon>Sar</taxon>
        <taxon>Rhizaria</taxon>
        <taxon>Endomyxa</taxon>
        <taxon>Ascetosporea</taxon>
        <taxon>Haplosporida</taxon>
        <taxon>Bonamia</taxon>
    </lineage>
</organism>
<dbReference type="PANTHER" id="PTHR45841">
    <property type="entry name" value="MRNA TURNOVER PROTEIN 4 MRTO4"/>
    <property type="match status" value="1"/>
</dbReference>
<keyword evidence="4" id="KW-1185">Reference proteome</keyword>
<gene>
    <name evidence="3" type="primary">MRTO4</name>
    <name evidence="3" type="ORF">MHBO_002249</name>
</gene>
<dbReference type="InterPro" id="IPR043164">
    <property type="entry name" value="Ribosomal_uL10-like_insert_sf"/>
</dbReference>
<evidence type="ECO:0000259" key="2">
    <source>
        <dbReference type="Pfam" id="PF17777"/>
    </source>
</evidence>
<evidence type="ECO:0000313" key="3">
    <source>
        <dbReference type="EMBL" id="MES1920595.1"/>
    </source>
</evidence>
<dbReference type="Gene3D" id="3.30.70.1730">
    <property type="match status" value="1"/>
</dbReference>
<dbReference type="EMBL" id="JBDODL010000756">
    <property type="protein sequence ID" value="MES1920595.1"/>
    <property type="molecule type" value="Genomic_DNA"/>
</dbReference>
<comment type="similarity">
    <text evidence="1">Belongs to the universal ribosomal protein uL10 family.</text>
</comment>
<dbReference type="Pfam" id="PF17777">
    <property type="entry name" value="RL10P_insert"/>
    <property type="match status" value="1"/>
</dbReference>
<feature type="domain" description="Large ribosomal subunit protein uL10-like insertion" evidence="2">
    <location>
        <begin position="79"/>
        <end position="148"/>
    </location>
</feature>
<dbReference type="InterPro" id="IPR040637">
    <property type="entry name" value="Ribosomal_uL10-like_insert"/>
</dbReference>
<dbReference type="InterPro" id="IPR043141">
    <property type="entry name" value="Ribosomal_uL10-like_sf"/>
</dbReference>